<dbReference type="EMBL" id="JADEWZ010000031">
    <property type="protein sequence ID" value="MBE9117838.1"/>
    <property type="molecule type" value="Genomic_DNA"/>
</dbReference>
<name>A0A8J7IW86_9CYAN</name>
<evidence type="ECO:0000256" key="1">
    <source>
        <dbReference type="SAM" id="Coils"/>
    </source>
</evidence>
<comment type="caution">
    <text evidence="3">The sequence shown here is derived from an EMBL/GenBank/DDBJ whole genome shotgun (WGS) entry which is preliminary data.</text>
</comment>
<keyword evidence="4" id="KW-1185">Reference proteome</keyword>
<reference evidence="3" key="1">
    <citation type="submission" date="2020-10" db="EMBL/GenBank/DDBJ databases">
        <authorList>
            <person name="Castelo-Branco R."/>
            <person name="Eusebio N."/>
            <person name="Adriana R."/>
            <person name="Vieira A."/>
            <person name="Brugerolle De Fraissinette N."/>
            <person name="Rezende De Castro R."/>
            <person name="Schneider M.P."/>
            <person name="Vasconcelos V."/>
            <person name="Leao P.N."/>
        </authorList>
    </citation>
    <scope>NUCLEOTIDE SEQUENCE</scope>
    <source>
        <strain evidence="3">LEGE 07157</strain>
    </source>
</reference>
<evidence type="ECO:0000313" key="3">
    <source>
        <dbReference type="EMBL" id="MBE9117838.1"/>
    </source>
</evidence>
<organism evidence="3 4">
    <name type="scientific">Lusitaniella coriacea LEGE 07157</name>
    <dbReference type="NCBI Taxonomy" id="945747"/>
    <lineage>
        <taxon>Bacteria</taxon>
        <taxon>Bacillati</taxon>
        <taxon>Cyanobacteriota</taxon>
        <taxon>Cyanophyceae</taxon>
        <taxon>Spirulinales</taxon>
        <taxon>Lusitaniellaceae</taxon>
        <taxon>Lusitaniella</taxon>
    </lineage>
</organism>
<feature type="transmembrane region" description="Helical" evidence="2">
    <location>
        <begin position="251"/>
        <end position="270"/>
    </location>
</feature>
<gene>
    <name evidence="3" type="ORF">IQ249_18215</name>
</gene>
<evidence type="ECO:0000313" key="4">
    <source>
        <dbReference type="Proteomes" id="UP000654482"/>
    </source>
</evidence>
<dbReference type="Proteomes" id="UP000654482">
    <property type="component" value="Unassembled WGS sequence"/>
</dbReference>
<evidence type="ECO:0000256" key="2">
    <source>
        <dbReference type="SAM" id="Phobius"/>
    </source>
</evidence>
<feature type="coiled-coil region" evidence="1">
    <location>
        <begin position="77"/>
        <end position="194"/>
    </location>
</feature>
<accession>A0A8J7IW86</accession>
<keyword evidence="2" id="KW-0812">Transmembrane</keyword>
<sequence length="348" mass="40738">MKHNPQQPKWVLVLAQSVKKLTDEKYSLKDKAQALSEIQQISKERQLSATELWSENLYLFQQMAWVREQELTLAQELSVLQARTEALIRELSQFQAEVQKGIRELSQVKAEVSSKLQEVVQKLTQTQKFTREKAQIQELTQAKVEGQELVQQITQLQKRGQEQAQRITRNLFQAKAYAQEILQTQEDAQEILRESNWWLARKLELVLTQMHTDLFTSSVEIELEKTHGLTLQQERKLESIWNSEPNHARTWWHGLTLLILVLGASQILLIDLKDFYRLSLTAQLATLLPEECVAELGILERRLKKAKASPWKIRRRLLTEILTLLWVFYVPISLENLWLPSRDREIDD</sequence>
<keyword evidence="2" id="KW-0472">Membrane</keyword>
<proteinExistence type="predicted"/>
<protein>
    <submittedName>
        <fullName evidence="3">Uncharacterized protein</fullName>
    </submittedName>
</protein>
<keyword evidence="2" id="KW-1133">Transmembrane helix</keyword>
<dbReference type="AlphaFoldDB" id="A0A8J7IW86"/>
<keyword evidence="1" id="KW-0175">Coiled coil</keyword>
<dbReference type="RefSeq" id="WP_194030922.1">
    <property type="nucleotide sequence ID" value="NZ_JADEWZ010000031.1"/>
</dbReference>
<feature type="transmembrane region" description="Helical" evidence="2">
    <location>
        <begin position="317"/>
        <end position="334"/>
    </location>
</feature>